<dbReference type="SUPFAM" id="SSF51905">
    <property type="entry name" value="FAD/NAD(P)-binding domain"/>
    <property type="match status" value="2"/>
</dbReference>
<keyword evidence="5" id="KW-0274">FAD</keyword>
<keyword evidence="4" id="KW-0285">Flavoprotein</keyword>
<evidence type="ECO:0000256" key="7">
    <source>
        <dbReference type="ARBA" id="ARBA00023002"/>
    </source>
</evidence>
<dbReference type="AlphaFoldDB" id="A0A3A8KYI7"/>
<dbReference type="Gene3D" id="3.50.50.60">
    <property type="entry name" value="FAD/NAD(P)-binding domain"/>
    <property type="match status" value="1"/>
</dbReference>
<reference evidence="9" key="1">
    <citation type="submission" date="2018-09" db="EMBL/GenBank/DDBJ databases">
        <authorList>
            <person name="Livingstone P.G."/>
            <person name="Whitworth D.E."/>
        </authorList>
    </citation>
    <scope>NUCLEOTIDE SEQUENCE [LARGE SCALE GENOMIC DNA]</scope>
    <source>
        <strain evidence="9">CA043D</strain>
    </source>
</reference>
<dbReference type="GO" id="GO:0004497">
    <property type="term" value="F:monooxygenase activity"/>
    <property type="evidence" value="ECO:0007669"/>
    <property type="project" value="UniProtKB-KW"/>
</dbReference>
<gene>
    <name evidence="8" type="ORF">D7X32_02100</name>
</gene>
<name>A0A3A8KYI7_9BACT</name>
<keyword evidence="8" id="KW-0503">Monooxygenase</keyword>
<protein>
    <submittedName>
        <fullName evidence="8">L-lysine 6-monooxygenase</fullName>
    </submittedName>
</protein>
<dbReference type="InterPro" id="IPR025700">
    <property type="entry name" value="Lys/Orn_oxygenase"/>
</dbReference>
<comment type="pathway">
    <text evidence="2">Siderophore biosynthesis.</text>
</comment>
<keyword evidence="9" id="KW-1185">Reference proteome</keyword>
<dbReference type="InterPro" id="IPR036188">
    <property type="entry name" value="FAD/NAD-bd_sf"/>
</dbReference>
<keyword evidence="7" id="KW-0560">Oxidoreductase</keyword>
<evidence type="ECO:0000256" key="4">
    <source>
        <dbReference type="ARBA" id="ARBA00022630"/>
    </source>
</evidence>
<keyword evidence="6" id="KW-0521">NADP</keyword>
<evidence type="ECO:0000256" key="3">
    <source>
        <dbReference type="ARBA" id="ARBA00007588"/>
    </source>
</evidence>
<evidence type="ECO:0000256" key="6">
    <source>
        <dbReference type="ARBA" id="ARBA00022857"/>
    </source>
</evidence>
<evidence type="ECO:0000313" key="9">
    <source>
        <dbReference type="Proteomes" id="UP000268313"/>
    </source>
</evidence>
<organism evidence="8 9">
    <name type="scientific">Corallococcus carmarthensis</name>
    <dbReference type="NCBI Taxonomy" id="2316728"/>
    <lineage>
        <taxon>Bacteria</taxon>
        <taxon>Pseudomonadati</taxon>
        <taxon>Myxococcota</taxon>
        <taxon>Myxococcia</taxon>
        <taxon>Myxococcales</taxon>
        <taxon>Cystobacterineae</taxon>
        <taxon>Myxococcaceae</taxon>
        <taxon>Corallococcus</taxon>
    </lineage>
</organism>
<evidence type="ECO:0000256" key="2">
    <source>
        <dbReference type="ARBA" id="ARBA00004924"/>
    </source>
</evidence>
<proteinExistence type="inferred from homology"/>
<dbReference type="RefSeq" id="WP_120600807.1">
    <property type="nucleotide sequence ID" value="NZ_JABFJX010000003.1"/>
</dbReference>
<comment type="cofactor">
    <cofactor evidence="1">
        <name>FAD</name>
        <dbReference type="ChEBI" id="CHEBI:57692"/>
    </cofactor>
</comment>
<dbReference type="EMBL" id="RAWE01000004">
    <property type="protein sequence ID" value="RKH07382.1"/>
    <property type="molecule type" value="Genomic_DNA"/>
</dbReference>
<evidence type="ECO:0000313" key="8">
    <source>
        <dbReference type="EMBL" id="RKH07382.1"/>
    </source>
</evidence>
<comment type="similarity">
    <text evidence="3">Belongs to the lysine N(6)-hydroxylase/L-ornithine N(5)-oxygenase family.</text>
</comment>
<dbReference type="Proteomes" id="UP000268313">
    <property type="component" value="Unassembled WGS sequence"/>
</dbReference>
<dbReference type="OrthoDB" id="7527071at2"/>
<sequence>MKSPAKYDAIGVGIGPFNLSAAALCEPIPSLSTLFVDRKPEFSWHPGLLLSGATIQTSHLKDLVTLADPRNPYGFLSYLHAHGRMYRFITSDFRGVERAEFDDYFRWVSKQLRNLRFGMDVQTVDFDGEHFIVNGNPDLTSRHLILGTGLSRCVPECAEPLLGNRVFHSDTLLNQGLDWKDKRIAIIGGGQSGAEIFRHLLSDDQRFPSHLYWVSSRSNFLPLDDSPFTNELFTPGYSAHFFELPLDQRLFTVDSQKLASDGISMNLLQDIYRRLYALEFLRARKPEVALRANKRMTAISKSGADEYTVTMKDSLHGRTSDVTVDAVILCTGYQYRIPAFLKPLLPRIPLDKGGYLYNPDFSIKWDGPATHKIYVQNAAINSRGIADPNLSLMAWRSANIVNDLAGRPVYKVHNSKELQLWV</sequence>
<comment type="caution">
    <text evidence="8">The sequence shown here is derived from an EMBL/GenBank/DDBJ whole genome shotgun (WGS) entry which is preliminary data.</text>
</comment>
<dbReference type="PANTHER" id="PTHR42802:SF1">
    <property type="entry name" value="L-ORNITHINE N(5)-MONOOXYGENASE"/>
    <property type="match status" value="1"/>
</dbReference>
<dbReference type="PANTHER" id="PTHR42802">
    <property type="entry name" value="MONOOXYGENASE"/>
    <property type="match status" value="1"/>
</dbReference>
<accession>A0A3A8KYI7</accession>
<evidence type="ECO:0000256" key="1">
    <source>
        <dbReference type="ARBA" id="ARBA00001974"/>
    </source>
</evidence>
<evidence type="ECO:0000256" key="5">
    <source>
        <dbReference type="ARBA" id="ARBA00022827"/>
    </source>
</evidence>
<dbReference type="Pfam" id="PF13434">
    <property type="entry name" value="Lys_Orn_oxgnase"/>
    <property type="match status" value="1"/>
</dbReference>